<evidence type="ECO:0000313" key="1">
    <source>
        <dbReference type="EMBL" id="WPB07880.1"/>
    </source>
</evidence>
<name>A0ABZ0P7Y8_CERBT</name>
<keyword evidence="2" id="KW-1185">Reference proteome</keyword>
<dbReference type="GeneID" id="90644865"/>
<dbReference type="Proteomes" id="UP001302367">
    <property type="component" value="Chromosome 9"/>
</dbReference>
<accession>A0ABZ0P7Y8</accession>
<sequence length="180" mass="20528">MSPALIEARDGDDSLPLSTIVESPHYLLRRLLTTRGCIIELINSHWEHLEAKTGLVRLPGFASTDTIYGIGENLHLFQANYFRHWKEKEFERETLGEIVELEKVLEDINVEIDRLRERLAREMPEWSKARWVAIVASARERVAMVSEVTTVVKEAESLDCSAQRWAAIADDAKGKVDRGD</sequence>
<reference evidence="1 2" key="1">
    <citation type="submission" date="2023-09" db="EMBL/GenBank/DDBJ databases">
        <title>Complete-Gapless Cercospora beticola genome.</title>
        <authorList>
            <person name="Wyatt N.A."/>
            <person name="Spanner R.E."/>
            <person name="Bolton M.D."/>
        </authorList>
    </citation>
    <scope>NUCLEOTIDE SEQUENCE [LARGE SCALE GENOMIC DNA]</scope>
    <source>
        <strain evidence="1">Cb09-40</strain>
    </source>
</reference>
<protein>
    <submittedName>
        <fullName evidence="1">Uncharacterized protein</fullName>
    </submittedName>
</protein>
<evidence type="ECO:0000313" key="2">
    <source>
        <dbReference type="Proteomes" id="UP001302367"/>
    </source>
</evidence>
<dbReference type="EMBL" id="CP134192">
    <property type="protein sequence ID" value="WPB07880.1"/>
    <property type="molecule type" value="Genomic_DNA"/>
</dbReference>
<proteinExistence type="predicted"/>
<gene>
    <name evidence="1" type="ORF">RHO25_012544</name>
</gene>
<organism evidence="1 2">
    <name type="scientific">Cercospora beticola</name>
    <name type="common">Sugarbeet leaf spot fungus</name>
    <dbReference type="NCBI Taxonomy" id="122368"/>
    <lineage>
        <taxon>Eukaryota</taxon>
        <taxon>Fungi</taxon>
        <taxon>Dikarya</taxon>
        <taxon>Ascomycota</taxon>
        <taxon>Pezizomycotina</taxon>
        <taxon>Dothideomycetes</taxon>
        <taxon>Dothideomycetidae</taxon>
        <taxon>Mycosphaerellales</taxon>
        <taxon>Mycosphaerellaceae</taxon>
        <taxon>Cercospora</taxon>
    </lineage>
</organism>
<dbReference type="RefSeq" id="XP_065459635.1">
    <property type="nucleotide sequence ID" value="XM_065603563.1"/>
</dbReference>